<keyword evidence="3" id="KW-1185">Reference proteome</keyword>
<name>C9DGI3_BPW14</name>
<dbReference type="KEGG" id="vg:8684160"/>
<dbReference type="EMBL" id="GQ357915">
    <property type="protein sequence ID" value="ACV50234.1"/>
    <property type="molecule type" value="Genomic_DNA"/>
</dbReference>
<evidence type="ECO:0000256" key="1">
    <source>
        <dbReference type="HAMAP-Rule" id="MF_04163"/>
    </source>
</evidence>
<organism evidence="2 3">
    <name type="scientific">Delftia phage PhiW-14</name>
    <name type="common">Deftia acidovorans bacteriophage phiW-14</name>
    <dbReference type="NCBI Taxonomy" id="665032"/>
    <lineage>
        <taxon>Viruses</taxon>
        <taxon>Duplodnaviria</taxon>
        <taxon>Heunggongvirae</taxon>
        <taxon>Uroviricota</taxon>
        <taxon>Caudoviricetes</taxon>
        <taxon>Ionavirus</taxon>
        <taxon>Ionavirus W14</taxon>
    </lineage>
</organism>
<accession>C9DGI3</accession>
<dbReference type="RefSeq" id="YP_003359066.1">
    <property type="nucleotide sequence ID" value="NC_013697.1"/>
</dbReference>
<keyword evidence="1" id="KW-0235">DNA replication</keyword>
<comment type="subunit">
    <text evidence="1">The sliding-clamp-loader consists of 4 large subunits and 1 small subunit. Interacts with the sliding clamp; this interaction allows the sliding-clamp-loader to open the sliding clamp. Part of the replicase complex that includes the DNA polymerase, the polymerase clamp, the clamp loader complex, the single-stranded DNA binding protein, the primase, the helicase and the helicase assembly factor.</text>
</comment>
<comment type="function">
    <text evidence="1">Forms the sliding-clamp-loader together with the small subunit. The clamp loader holds the clamp in an open conformation and places it onto the DNA.</text>
</comment>
<dbReference type="Pfam" id="PF16790">
    <property type="entry name" value="Phage_clamp_A"/>
    <property type="match status" value="1"/>
</dbReference>
<keyword evidence="1" id="KW-0238">DNA-binding</keyword>
<reference evidence="3" key="1">
    <citation type="submission" date="2009-07" db="EMBL/GenBank/DDBJ databases">
        <authorList>
            <person name="Kropinski A.M."/>
            <person name="Villegas A."/>
            <person name="Lingohr E.J."/>
        </authorList>
    </citation>
    <scope>NUCLEOTIDE SEQUENCE [LARGE SCALE GENOMIC DNA]</scope>
</reference>
<dbReference type="GeneID" id="8684160"/>
<dbReference type="InterPro" id="IPR031868">
    <property type="entry name" value="Phage_clamp_gp62"/>
</dbReference>
<comment type="similarity">
    <text evidence="1">Belongs to the Tevenvirinae sliding-clamp-loader small subunit family.</text>
</comment>
<organismHost>
    <name type="scientific">Delftia acidovorans</name>
    <name type="common">Pseudomonas acidovorans</name>
    <name type="synonym">Comamonas acidovorans</name>
    <dbReference type="NCBI Taxonomy" id="80866"/>
</organismHost>
<dbReference type="GO" id="GO:0003677">
    <property type="term" value="F:DNA binding"/>
    <property type="evidence" value="ECO:0007669"/>
    <property type="project" value="UniProtKB-UniRule"/>
</dbReference>
<dbReference type="GO" id="GO:0039693">
    <property type="term" value="P:viral DNA genome replication"/>
    <property type="evidence" value="ECO:0007669"/>
    <property type="project" value="UniProtKB-UniRule"/>
</dbReference>
<gene>
    <name evidence="2" type="primary">212</name>
</gene>
<protein>
    <recommendedName>
        <fullName evidence="1">Sliding-clamp-loader small subunit</fullName>
    </recommendedName>
    <alternativeName>
        <fullName evidence="1">Clamp loader gp62 subunit</fullName>
    </alternativeName>
</protein>
<keyword evidence="1" id="KW-1194">Viral DNA replication</keyword>
<dbReference type="GO" id="GO:0006260">
    <property type="term" value="P:DNA replication"/>
    <property type="evidence" value="ECO:0007669"/>
    <property type="project" value="InterPro"/>
</dbReference>
<dbReference type="GO" id="GO:0003689">
    <property type="term" value="F:DNA clamp loader activity"/>
    <property type="evidence" value="ECO:0007669"/>
    <property type="project" value="UniProtKB-UniRule"/>
</dbReference>
<sequence>MSKPPQLFDFLKSIGERGGDEHMLDDPVALKAYNMFMVTRGLAQNQGTLSVANELNRCGFTDKQLHYAFAYHATPKAKRYGGWAKKAPMSEDVEFVRGFYECNEERALEMIKLMTKEQLEQLKARDQKGGLVQTKTNRKK</sequence>
<dbReference type="HAMAP" id="MF_04163">
    <property type="entry name" value="T4_Clamp_Loader_S"/>
    <property type="match status" value="1"/>
</dbReference>
<proteinExistence type="inferred from homology"/>
<dbReference type="Gene3D" id="1.20.272.50">
    <property type="entry name" value="Bacteriophage clamp loader A subunit, A' domain"/>
    <property type="match status" value="1"/>
</dbReference>
<dbReference type="Proteomes" id="UP000008986">
    <property type="component" value="Segment"/>
</dbReference>
<dbReference type="OrthoDB" id="12022at10239"/>
<evidence type="ECO:0000313" key="3">
    <source>
        <dbReference type="Proteomes" id="UP000008986"/>
    </source>
</evidence>
<evidence type="ECO:0000313" key="2">
    <source>
        <dbReference type="EMBL" id="ACV50234.1"/>
    </source>
</evidence>